<keyword evidence="4" id="KW-1185">Reference proteome</keyword>
<gene>
    <name evidence="3" type="ORF">HCN08_18255</name>
</gene>
<dbReference type="InterPro" id="IPR044016">
    <property type="entry name" value="Big_13"/>
</dbReference>
<feature type="chain" id="PRO_5045067215" description="Bacterial Ig-like domain-containing protein" evidence="1">
    <location>
        <begin position="34"/>
        <end position="1320"/>
    </location>
</feature>
<dbReference type="Proteomes" id="UP000734511">
    <property type="component" value="Unassembled WGS sequence"/>
</dbReference>
<dbReference type="InterPro" id="IPR008928">
    <property type="entry name" value="6-hairpin_glycosidase_sf"/>
</dbReference>
<sequence>MQKLPRRPRRVPYRRAAALCTAVLTALAGAAFADAGPAAAATGPTTAWQHGKFALDPAGVVSRSDLVLGAPNLDPTASMPLGNGSLGVAAWAANGFTAQLNRSDTMPDRKSPGQLTVPGLSVISHAADFHGQLDLTDGVLRESGGGMSLKAWVSADKDELIVDVSGADPDVPQTATVSLWSPRKPAAAVSGTTGTLVETWVDGAPPIGSGRTFGSLAALTADGRRVTASVASPTSVRVDVTPHRDGTFRIVVASPGWTGGNAAKAASKVIGKDATASTGKLLKSQDRWWSDFWAHTGLIAMTSADGSADYIENLRTLYLYEEAASMKEGILPGSQAGEADMFAWNKDTQTWTPSAYWLWNLRTQIASNMSSGNYKLNTPIFDMYAQDLPAIEAWTKAQMGGLPGACVPETMRFNGNGISPGAGENGSCSEPGSPNWNALDISSGPEIALYMWEQYQGTGDKAQLKRYWPFIKSVTEFQLAYQKPGADGLLHANANAHETQWAVQDPTTDIALDRAVFPLVGQIAHLLGTDRGADKSLVGRVATALKQIPPYPRTDQATRSQLLNPGYTEAETAAADATGTDMIAISYEPAAERRNGENIELEPLWPWNTVSDQDPGLFAVEQRSYAHRPNKGGNDWSMDAIDAARLQDPAEVRANLISLTEGHQVYPNGFADLGNSVGYQPYIEQESGVATAVAEALAQSYDGILRFAPAWPADWNGAGSVYVQGSTKVDVQVQGGQLTTAAIEAGSSGSQRVKNPWPGQKAEVVDGRSGKVVVKATTAGLFTVPVKAGRTYLVRQAGAAAPPFAPVTGTAPTAAKHLGGVTLGLDAAVQSGSATVGAVLGGTDTPYGLTRADDPAHPTTAADVAGLTARTGTDLGFAIGDDVAATGSYDAKVTVSYYDAGTGSLAVQYDAGPKDRYRQAGTIALTGSNTWKSADVTLAGGWFGNLQAGGADLRVHSTAGPVSLHSVAVTVTGAWVPDRHAFPPAPVITTPRTGATVKLASSVSGTALPDGTVTVAEASGPLCTATADDSGAWSCAPDGGFTPGRQTATATAADPTGLVSDASAAVAFDASDLPPGTAVVGAVVGATNQGYGMSQDERPSGGFDGPTTASVVAGLSARTSTQSNIYFDIDDSVAHAGYYSAAFTVSYYDQGTGSFSVQYDNGSSDPYKSTASIPLTGSNTWKTATVTAGDAYFGGQQHSAADFRLRNGGGQVTVHSVAVEISGDGVPDRTLFAPPVQITAPAAGDTVGAAPEVRGTAEPGATVAVTADGAALCTAPAGEDGTWSCTAAAALAAGAHTLTAAATDPTATPAQPASVAVTVA</sequence>
<evidence type="ECO:0000256" key="1">
    <source>
        <dbReference type="SAM" id="SignalP"/>
    </source>
</evidence>
<dbReference type="Pfam" id="PF19077">
    <property type="entry name" value="Big_13"/>
    <property type="match status" value="1"/>
</dbReference>
<evidence type="ECO:0000313" key="4">
    <source>
        <dbReference type="Proteomes" id="UP000734511"/>
    </source>
</evidence>
<accession>A0ABX0ZUN6</accession>
<name>A0ABX0ZUN6_9ACTN</name>
<dbReference type="RefSeq" id="WP_167984196.1">
    <property type="nucleotide sequence ID" value="NZ_JAATEJ010000014.1"/>
</dbReference>
<reference evidence="3 4" key="1">
    <citation type="submission" date="2020-03" db="EMBL/GenBank/DDBJ databases">
        <title>WGS of actinomycetes isolated from Thailand.</title>
        <authorList>
            <person name="Thawai C."/>
        </authorList>
    </citation>
    <scope>NUCLEOTIDE SEQUENCE [LARGE SCALE GENOMIC DNA]</scope>
    <source>
        <strain evidence="3 4">PRB2-1</strain>
    </source>
</reference>
<dbReference type="InterPro" id="IPR012341">
    <property type="entry name" value="6hp_glycosidase-like_sf"/>
</dbReference>
<feature type="signal peptide" evidence="1">
    <location>
        <begin position="1"/>
        <end position="33"/>
    </location>
</feature>
<dbReference type="SUPFAM" id="SSF48208">
    <property type="entry name" value="Six-hairpin glycosidases"/>
    <property type="match status" value="1"/>
</dbReference>
<organism evidence="3 4">
    <name type="scientific">Actinacidiphila epipremni</name>
    <dbReference type="NCBI Taxonomy" id="2053013"/>
    <lineage>
        <taxon>Bacteria</taxon>
        <taxon>Bacillati</taxon>
        <taxon>Actinomycetota</taxon>
        <taxon>Actinomycetes</taxon>
        <taxon>Kitasatosporales</taxon>
        <taxon>Streptomycetaceae</taxon>
        <taxon>Actinacidiphila</taxon>
    </lineage>
</organism>
<feature type="domain" description="Bacterial Ig-like" evidence="2">
    <location>
        <begin position="1249"/>
        <end position="1319"/>
    </location>
</feature>
<comment type="caution">
    <text evidence="3">The sequence shown here is derived from an EMBL/GenBank/DDBJ whole genome shotgun (WGS) entry which is preliminary data.</text>
</comment>
<dbReference type="Gene3D" id="2.60.40.10">
    <property type="entry name" value="Immunoglobulins"/>
    <property type="match status" value="2"/>
</dbReference>
<dbReference type="PANTHER" id="PTHR31084:SF0">
    <property type="entry name" value="ALPHA-L-FUCOSIDASE 2"/>
    <property type="match status" value="1"/>
</dbReference>
<dbReference type="Gene3D" id="1.50.10.10">
    <property type="match status" value="1"/>
</dbReference>
<protein>
    <recommendedName>
        <fullName evidence="2">Bacterial Ig-like domain-containing protein</fullName>
    </recommendedName>
</protein>
<dbReference type="NCBIfam" id="NF033510">
    <property type="entry name" value="Ca_tandemer"/>
    <property type="match status" value="2"/>
</dbReference>
<keyword evidence="1" id="KW-0732">Signal</keyword>
<evidence type="ECO:0000259" key="2">
    <source>
        <dbReference type="Pfam" id="PF19077"/>
    </source>
</evidence>
<dbReference type="PANTHER" id="PTHR31084">
    <property type="entry name" value="ALPHA-L-FUCOSIDASE 2"/>
    <property type="match status" value="1"/>
</dbReference>
<evidence type="ECO:0000313" key="3">
    <source>
        <dbReference type="EMBL" id="NJP45328.1"/>
    </source>
</evidence>
<dbReference type="InterPro" id="IPR013783">
    <property type="entry name" value="Ig-like_fold"/>
</dbReference>
<dbReference type="EMBL" id="JAATEJ010000014">
    <property type="protein sequence ID" value="NJP45328.1"/>
    <property type="molecule type" value="Genomic_DNA"/>
</dbReference>
<proteinExistence type="predicted"/>